<evidence type="ECO:0000313" key="1">
    <source>
        <dbReference type="EMBL" id="MBD2179897.1"/>
    </source>
</evidence>
<dbReference type="AlphaFoldDB" id="A0A926V9X4"/>
<dbReference type="Proteomes" id="UP000641646">
    <property type="component" value="Unassembled WGS sequence"/>
</dbReference>
<gene>
    <name evidence="1" type="ORF">H6G03_02015</name>
</gene>
<organism evidence="1 2">
    <name type="scientific">Aerosakkonema funiforme FACHB-1375</name>
    <dbReference type="NCBI Taxonomy" id="2949571"/>
    <lineage>
        <taxon>Bacteria</taxon>
        <taxon>Bacillati</taxon>
        <taxon>Cyanobacteriota</taxon>
        <taxon>Cyanophyceae</taxon>
        <taxon>Oscillatoriophycideae</taxon>
        <taxon>Aerosakkonematales</taxon>
        <taxon>Aerosakkonemataceae</taxon>
        <taxon>Aerosakkonema</taxon>
    </lineage>
</organism>
<dbReference type="EMBL" id="JACJPW010000003">
    <property type="protein sequence ID" value="MBD2179897.1"/>
    <property type="molecule type" value="Genomic_DNA"/>
</dbReference>
<sequence length="266" mass="29909">MFLPSWRKLNSSLVLSGVTLLCLLAIALLQVPHLNQLLSKSKNASEAELKKEVETERVRLNLIKNLPSLGFNNLIADWVMLNFLQYFGDDPARDRTGYELSSQYFDIIIDRDPRFFDSYVFLSTSVTLYAGKPEKSVALMEKGLKSLSPQLPGKYYYVWRYKGIDELLFLGKPKAAKRSFEMAAQWARLRSDPESQNVATLSERTASFLSKNPNSKLAQAGAWSMVLGNAVDDRVRKLAISRIEALGGKVNITPEGRVEVTLPKTD</sequence>
<evidence type="ECO:0000313" key="2">
    <source>
        <dbReference type="Proteomes" id="UP000641646"/>
    </source>
</evidence>
<dbReference type="RefSeq" id="WP_190461552.1">
    <property type="nucleotide sequence ID" value="NZ_JACJPW010000003.1"/>
</dbReference>
<reference evidence="1" key="1">
    <citation type="journal article" date="2015" name="ISME J.">
        <title>Draft Genome Sequence of Streptomyces incarnatus NRRL8089, which Produces the Nucleoside Antibiotic Sinefungin.</title>
        <authorList>
            <person name="Oshima K."/>
            <person name="Hattori M."/>
            <person name="Shimizu H."/>
            <person name="Fukuda K."/>
            <person name="Nemoto M."/>
            <person name="Inagaki K."/>
            <person name="Tamura T."/>
        </authorList>
    </citation>
    <scope>NUCLEOTIDE SEQUENCE</scope>
    <source>
        <strain evidence="1">FACHB-1375</strain>
    </source>
</reference>
<accession>A0A926V9X4</accession>
<comment type="caution">
    <text evidence="1">The sequence shown here is derived from an EMBL/GenBank/DDBJ whole genome shotgun (WGS) entry which is preliminary data.</text>
</comment>
<keyword evidence="2" id="KW-1185">Reference proteome</keyword>
<reference evidence="1" key="2">
    <citation type="submission" date="2020-08" db="EMBL/GenBank/DDBJ databases">
        <authorList>
            <person name="Chen M."/>
            <person name="Teng W."/>
            <person name="Zhao L."/>
            <person name="Hu C."/>
            <person name="Zhou Y."/>
            <person name="Han B."/>
            <person name="Song L."/>
            <person name="Shu W."/>
        </authorList>
    </citation>
    <scope>NUCLEOTIDE SEQUENCE</scope>
    <source>
        <strain evidence="1">FACHB-1375</strain>
    </source>
</reference>
<protein>
    <submittedName>
        <fullName evidence="1">Uncharacterized protein</fullName>
    </submittedName>
</protein>
<name>A0A926V9X4_9CYAN</name>
<proteinExistence type="predicted"/>